<dbReference type="Pfam" id="PF00535">
    <property type="entry name" value="Glycos_transf_2"/>
    <property type="match status" value="1"/>
</dbReference>
<evidence type="ECO:0000256" key="12">
    <source>
        <dbReference type="SAM" id="Phobius"/>
    </source>
</evidence>
<evidence type="ECO:0000256" key="8">
    <source>
        <dbReference type="ARBA" id="ARBA00022916"/>
    </source>
</evidence>
<dbReference type="Proteomes" id="UP001304461">
    <property type="component" value="Unassembled WGS sequence"/>
</dbReference>
<keyword evidence="16" id="KW-1185">Reference proteome</keyword>
<feature type="transmembrane region" description="Helical" evidence="12">
    <location>
        <begin position="534"/>
        <end position="554"/>
    </location>
</feature>
<dbReference type="InterPro" id="IPR050321">
    <property type="entry name" value="Glycosyltr_2/OpgH_subfam"/>
</dbReference>
<evidence type="ECO:0000256" key="10">
    <source>
        <dbReference type="ARBA" id="ARBA00023136"/>
    </source>
</evidence>
<evidence type="ECO:0000256" key="3">
    <source>
        <dbReference type="ARBA" id="ARBA00022475"/>
    </source>
</evidence>
<evidence type="ECO:0000256" key="7">
    <source>
        <dbReference type="ARBA" id="ARBA00022692"/>
    </source>
</evidence>
<comment type="subcellular location">
    <subcellularLocation>
        <location evidence="1">Cell inner membrane</location>
        <topology evidence="1">Multi-pass membrane protein</topology>
    </subcellularLocation>
</comment>
<dbReference type="InterPro" id="IPR029044">
    <property type="entry name" value="Nucleotide-diphossugar_trans"/>
</dbReference>
<evidence type="ECO:0000256" key="2">
    <source>
        <dbReference type="ARBA" id="ARBA00012539"/>
    </source>
</evidence>
<dbReference type="SUPFAM" id="SSF53448">
    <property type="entry name" value="Nucleotide-diphospho-sugar transferases"/>
    <property type="match status" value="1"/>
</dbReference>
<evidence type="ECO:0000256" key="4">
    <source>
        <dbReference type="ARBA" id="ARBA00022519"/>
    </source>
</evidence>
<dbReference type="RefSeq" id="WP_323304001.1">
    <property type="nucleotide sequence ID" value="NZ_JAYGHX010000001.1"/>
</dbReference>
<keyword evidence="4" id="KW-0997">Cell inner membrane</keyword>
<feature type="domain" description="Glycosyltransferase 2-like" evidence="13">
    <location>
        <begin position="179"/>
        <end position="343"/>
    </location>
</feature>
<evidence type="ECO:0000256" key="9">
    <source>
        <dbReference type="ARBA" id="ARBA00022989"/>
    </source>
</evidence>
<dbReference type="Pfam" id="PF07238">
    <property type="entry name" value="PilZ"/>
    <property type="match status" value="1"/>
</dbReference>
<evidence type="ECO:0000313" key="16">
    <source>
        <dbReference type="Proteomes" id="UP001304461"/>
    </source>
</evidence>
<dbReference type="EC" id="2.4.1.12" evidence="2"/>
<dbReference type="Gene3D" id="2.40.10.220">
    <property type="entry name" value="predicted glycosyltransferase like domains"/>
    <property type="match status" value="1"/>
</dbReference>
<dbReference type="GO" id="GO:0016757">
    <property type="term" value="F:glycosyltransferase activity"/>
    <property type="evidence" value="ECO:0007669"/>
    <property type="project" value="UniProtKB-KW"/>
</dbReference>
<keyword evidence="3" id="KW-1003">Cell membrane</keyword>
<keyword evidence="7 12" id="KW-0812">Transmembrane</keyword>
<dbReference type="PANTHER" id="PTHR43867">
    <property type="entry name" value="CELLULOSE SYNTHASE CATALYTIC SUBUNIT A [UDP-FORMING]"/>
    <property type="match status" value="1"/>
</dbReference>
<keyword evidence="9 12" id="KW-1133">Transmembrane helix</keyword>
<comment type="catalytic activity">
    <reaction evidence="11">
        <text>[(1-&gt;4)-beta-D-glucosyl](n) + UDP-alpha-D-glucose = [(1-&gt;4)-beta-D-glucosyl](n+1) + UDP + H(+)</text>
        <dbReference type="Rhea" id="RHEA:19929"/>
        <dbReference type="Rhea" id="RHEA-COMP:10033"/>
        <dbReference type="Rhea" id="RHEA-COMP:10034"/>
        <dbReference type="ChEBI" id="CHEBI:15378"/>
        <dbReference type="ChEBI" id="CHEBI:18246"/>
        <dbReference type="ChEBI" id="CHEBI:58223"/>
        <dbReference type="ChEBI" id="CHEBI:58885"/>
        <dbReference type="EC" id="2.4.1.12"/>
    </reaction>
</comment>
<protein>
    <recommendedName>
        <fullName evidence="2">cellulose synthase (UDP-forming)</fullName>
        <ecNumber evidence="2">2.4.1.12</ecNumber>
    </recommendedName>
</protein>
<dbReference type="Pfam" id="PF03552">
    <property type="entry name" value="Cellulose_synt"/>
    <property type="match status" value="1"/>
</dbReference>
<feature type="transmembrane region" description="Helical" evidence="12">
    <location>
        <begin position="124"/>
        <end position="147"/>
    </location>
</feature>
<dbReference type="EMBL" id="JAYGHX010000001">
    <property type="protein sequence ID" value="MEA5389873.1"/>
    <property type="molecule type" value="Genomic_DNA"/>
</dbReference>
<feature type="transmembrane region" description="Helical" evidence="12">
    <location>
        <begin position="67"/>
        <end position="88"/>
    </location>
</feature>
<keyword evidence="5 15" id="KW-0328">Glycosyltransferase</keyword>
<feature type="transmembrane region" description="Helical" evidence="12">
    <location>
        <begin position="460"/>
        <end position="477"/>
    </location>
</feature>
<dbReference type="InterPro" id="IPR009875">
    <property type="entry name" value="PilZ_domain"/>
</dbReference>
<feature type="domain" description="PilZ" evidence="14">
    <location>
        <begin position="597"/>
        <end position="693"/>
    </location>
</feature>
<evidence type="ECO:0000256" key="11">
    <source>
        <dbReference type="ARBA" id="ARBA00048682"/>
    </source>
</evidence>
<dbReference type="InterPro" id="IPR001173">
    <property type="entry name" value="Glyco_trans_2-like"/>
</dbReference>
<feature type="transmembrane region" description="Helical" evidence="12">
    <location>
        <begin position="421"/>
        <end position="454"/>
    </location>
</feature>
<evidence type="ECO:0000256" key="1">
    <source>
        <dbReference type="ARBA" id="ARBA00004429"/>
    </source>
</evidence>
<dbReference type="CDD" id="cd06421">
    <property type="entry name" value="CESA_CelA_like"/>
    <property type="match status" value="1"/>
</dbReference>
<dbReference type="SUPFAM" id="SSF141371">
    <property type="entry name" value="PilZ domain-like"/>
    <property type="match status" value="1"/>
</dbReference>
<dbReference type="Gene3D" id="3.90.550.10">
    <property type="entry name" value="Spore Coat Polysaccharide Biosynthesis Protein SpsA, Chain A"/>
    <property type="match status" value="1"/>
</dbReference>
<dbReference type="PRINTS" id="PR01439">
    <property type="entry name" value="CELLSNTHASEA"/>
</dbReference>
<name>A0ABU5RQ39_9CYAN</name>
<comment type="caution">
    <text evidence="15">The sequence shown here is derived from an EMBL/GenBank/DDBJ whole genome shotgun (WGS) entry which is preliminary data.</text>
</comment>
<evidence type="ECO:0000256" key="5">
    <source>
        <dbReference type="ARBA" id="ARBA00022676"/>
    </source>
</evidence>
<feature type="transmembrane region" description="Helical" evidence="12">
    <location>
        <begin position="95"/>
        <end position="112"/>
    </location>
</feature>
<feature type="transmembrane region" description="Helical" evidence="12">
    <location>
        <begin position="574"/>
        <end position="592"/>
    </location>
</feature>
<sequence length="728" mass="83562">MKFLHAFSDSQGRSRISPWVWMVLLLSAGCLVLAVLLANLQVSVVAVGLLNPLSFRVLPELWQVRDVWVDVLLPLALAMGICLGVNLLPRRPSSYLLVNVLLSLFTIRYFIWRATTINTVHPVSLFFSLVFFLCEVTYLLTSALQFYPSLRYRPQQRRRQADQLLAWAKEQQPSVDLWIPTYNESERLIRRCVMACRNIQYANKTIYVLDDGHRPAIAALAAELGVQYLSRPDNLHRKAGNLNYALAHSKGELIAVFDCDFIPFSRFLDRTVGFFQDPKVALVQTPQHYFNSDFHNRNLGLDVLVPDDMDYFFHYVQVIRDPFNAVVCCGTSYLARRSALEAIGGYVTHCIVEDSQTGTRLLTRGWRMIYLDEVLSLGEVPRTFRDYLEQRLRWMQGNVQIFTSPKQLPIWKTLDFWQKVFYLNLLLSLLTPLFRAVYIIFPLLSMLIGFTLIAAPPVEYLAYGLPFVIMLYFLPSWQTNGHYFHFWTEVYEALFCFPALRRLSQILFRPFRSVGSLVTNKDVTSQKQTLDLRFAWPFLTYLFLFVGVLVLNYGLPLLDIRWSRSVFEGEGLMVGWNLYNGLLMFICLLACIDKPVRRQADRFPLELAACLELGGKEYWGTTNDVSEQGASLVLNTAAPTGTETEGLLRVPQYKLELPVRLMRSGRRRQLPLLGLSFQMPAQETEAALIQLIYGENAWFQKVTRVGSIEALFLLLGSVVRAEPIVRRS</sequence>
<keyword evidence="10 12" id="KW-0472">Membrane</keyword>
<organism evidence="15 16">
    <name type="scientific">Cyanobium gracile UHCC 0139</name>
    <dbReference type="NCBI Taxonomy" id="3110308"/>
    <lineage>
        <taxon>Bacteria</taxon>
        <taxon>Bacillati</taxon>
        <taxon>Cyanobacteriota</taxon>
        <taxon>Cyanophyceae</taxon>
        <taxon>Synechococcales</taxon>
        <taxon>Prochlorococcaceae</taxon>
        <taxon>Cyanobium</taxon>
    </lineage>
</organism>
<evidence type="ECO:0000259" key="13">
    <source>
        <dbReference type="Pfam" id="PF00535"/>
    </source>
</evidence>
<keyword evidence="8" id="KW-0135">Cellulose biosynthesis</keyword>
<reference evidence="15 16" key="1">
    <citation type="submission" date="2023-12" db="EMBL/GenBank/DDBJ databases">
        <title>Baltic Sea Cyanobacteria.</title>
        <authorList>
            <person name="Delbaje E."/>
            <person name="Fewer D.P."/>
            <person name="Shishido T.K."/>
        </authorList>
    </citation>
    <scope>NUCLEOTIDE SEQUENCE [LARGE SCALE GENOMIC DNA]</scope>
    <source>
        <strain evidence="15 16">UHCC 0139</strain>
    </source>
</reference>
<evidence type="ECO:0000256" key="6">
    <source>
        <dbReference type="ARBA" id="ARBA00022679"/>
    </source>
</evidence>
<accession>A0ABU5RQ39</accession>
<dbReference type="PANTHER" id="PTHR43867:SF2">
    <property type="entry name" value="CELLULOSE SYNTHASE CATALYTIC SUBUNIT A [UDP-FORMING]"/>
    <property type="match status" value="1"/>
</dbReference>
<evidence type="ECO:0000259" key="14">
    <source>
        <dbReference type="Pfam" id="PF07238"/>
    </source>
</evidence>
<dbReference type="InterPro" id="IPR005150">
    <property type="entry name" value="Cellulose_synth"/>
</dbReference>
<proteinExistence type="predicted"/>
<feature type="transmembrane region" description="Helical" evidence="12">
    <location>
        <begin position="21"/>
        <end position="47"/>
    </location>
</feature>
<dbReference type="InterPro" id="IPR003919">
    <property type="entry name" value="Cell_synth_A"/>
</dbReference>
<gene>
    <name evidence="15" type="ORF">VB738_01235</name>
</gene>
<keyword evidence="6 15" id="KW-0808">Transferase</keyword>
<evidence type="ECO:0000313" key="15">
    <source>
        <dbReference type="EMBL" id="MEA5389873.1"/>
    </source>
</evidence>
<dbReference type="PROSITE" id="PS51257">
    <property type="entry name" value="PROKAR_LIPOPROTEIN"/>
    <property type="match status" value="1"/>
</dbReference>